<keyword evidence="3" id="KW-1185">Reference proteome</keyword>
<dbReference type="AlphaFoldDB" id="A0A834IW74"/>
<dbReference type="EMBL" id="JAACXV010000264">
    <property type="protein sequence ID" value="KAF7280992.1"/>
    <property type="molecule type" value="Genomic_DNA"/>
</dbReference>
<reference evidence="2" key="1">
    <citation type="submission" date="2020-08" db="EMBL/GenBank/DDBJ databases">
        <title>Genome sequencing and assembly of the red palm weevil Rhynchophorus ferrugineus.</title>
        <authorList>
            <person name="Dias G.B."/>
            <person name="Bergman C.M."/>
            <person name="Manee M."/>
        </authorList>
    </citation>
    <scope>NUCLEOTIDE SEQUENCE</scope>
    <source>
        <strain evidence="2">AA-2017</strain>
        <tissue evidence="2">Whole larva</tissue>
    </source>
</reference>
<protein>
    <submittedName>
        <fullName evidence="2">Uncharacterized protein</fullName>
    </submittedName>
</protein>
<evidence type="ECO:0000313" key="3">
    <source>
        <dbReference type="Proteomes" id="UP000625711"/>
    </source>
</evidence>
<gene>
    <name evidence="2" type="ORF">GWI33_005259</name>
</gene>
<organism evidence="2 3">
    <name type="scientific">Rhynchophorus ferrugineus</name>
    <name type="common">Red palm weevil</name>
    <name type="synonym">Curculio ferrugineus</name>
    <dbReference type="NCBI Taxonomy" id="354439"/>
    <lineage>
        <taxon>Eukaryota</taxon>
        <taxon>Metazoa</taxon>
        <taxon>Ecdysozoa</taxon>
        <taxon>Arthropoda</taxon>
        <taxon>Hexapoda</taxon>
        <taxon>Insecta</taxon>
        <taxon>Pterygota</taxon>
        <taxon>Neoptera</taxon>
        <taxon>Endopterygota</taxon>
        <taxon>Coleoptera</taxon>
        <taxon>Polyphaga</taxon>
        <taxon>Cucujiformia</taxon>
        <taxon>Curculionidae</taxon>
        <taxon>Dryophthorinae</taxon>
        <taxon>Rhynchophorus</taxon>
    </lineage>
</organism>
<evidence type="ECO:0000256" key="1">
    <source>
        <dbReference type="SAM" id="MobiDB-lite"/>
    </source>
</evidence>
<dbReference type="Proteomes" id="UP000625711">
    <property type="component" value="Unassembled WGS sequence"/>
</dbReference>
<comment type="caution">
    <text evidence="2">The sequence shown here is derived from an EMBL/GenBank/DDBJ whole genome shotgun (WGS) entry which is preliminary data.</text>
</comment>
<accession>A0A834IW74</accession>
<proteinExistence type="predicted"/>
<sequence length="118" mass="13204">MDAARKERLWPRQDNGRRGAFPWKRVSLTDRRGQSSTIWSVGRPYSFLFCFAFCTSAIGSSSLSQLPPPNPRSTGMDRYGGPPPPATHRSGFLGMLRPRKSDECKTESFHTISSRVLG</sequence>
<feature type="region of interest" description="Disordered" evidence="1">
    <location>
        <begin position="60"/>
        <end position="93"/>
    </location>
</feature>
<evidence type="ECO:0000313" key="2">
    <source>
        <dbReference type="EMBL" id="KAF7280992.1"/>
    </source>
</evidence>
<name>A0A834IW74_RHYFE</name>